<dbReference type="GO" id="GO:0050660">
    <property type="term" value="F:flavin adenine dinucleotide binding"/>
    <property type="evidence" value="ECO:0007669"/>
    <property type="project" value="InterPro"/>
</dbReference>
<comment type="caution">
    <text evidence="5">The sequence shown here is derived from an EMBL/GenBank/DDBJ whole genome shotgun (WGS) entry which is preliminary data.</text>
</comment>
<comment type="subcellular location">
    <subcellularLocation>
        <location evidence="3">Peroxisome</location>
    </subcellularLocation>
</comment>
<proteinExistence type="inferred from homology"/>
<evidence type="ECO:0000256" key="1">
    <source>
        <dbReference type="ARBA" id="ARBA00008000"/>
    </source>
</evidence>
<feature type="site" description="Important for enzyme activity" evidence="2">
    <location>
        <position position="120"/>
    </location>
</feature>
<evidence type="ECO:0000256" key="3">
    <source>
        <dbReference type="RuleBase" id="RU363113"/>
    </source>
</evidence>
<dbReference type="EMBL" id="JANBPT010000023">
    <property type="protein sequence ID" value="KAJ1929821.1"/>
    <property type="molecule type" value="Genomic_DNA"/>
</dbReference>
<keyword evidence="3" id="KW-0808">Transferase</keyword>
<dbReference type="GO" id="GO:0005777">
    <property type="term" value="C:peroxisome"/>
    <property type="evidence" value="ECO:0007669"/>
    <property type="project" value="UniProtKB-SubCell"/>
</dbReference>
<evidence type="ECO:0000256" key="2">
    <source>
        <dbReference type="PIRSR" id="PIRSR625650-4"/>
    </source>
</evidence>
<keyword evidence="3" id="KW-0444">Lipid biosynthesis</keyword>
<keyword evidence="6" id="KW-1185">Reference proteome</keyword>
<comment type="cofactor">
    <cofactor evidence="3">
        <name>FAD</name>
        <dbReference type="ChEBI" id="CHEBI:57692"/>
    </cofactor>
</comment>
<keyword evidence="3" id="KW-0274">FAD</keyword>
<dbReference type="AlphaFoldDB" id="A0A9W8DX65"/>
<dbReference type="InterPro" id="IPR036318">
    <property type="entry name" value="FAD-bd_PCMH-like_sf"/>
</dbReference>
<dbReference type="GO" id="GO:0008609">
    <property type="term" value="F:alkylglycerone-phosphate synthase activity"/>
    <property type="evidence" value="ECO:0007669"/>
    <property type="project" value="UniProtKB-EC"/>
</dbReference>
<keyword evidence="3" id="KW-0576">Peroxisome</keyword>
<comment type="pathway">
    <text evidence="3">Glycerolipid metabolism; ether lipid biosynthesis.</text>
</comment>
<dbReference type="EC" id="2.5.1.26" evidence="3"/>
<evidence type="ECO:0000256" key="4">
    <source>
        <dbReference type="SAM" id="MobiDB-lite"/>
    </source>
</evidence>
<dbReference type="Proteomes" id="UP001150569">
    <property type="component" value="Unassembled WGS sequence"/>
</dbReference>
<dbReference type="PANTHER" id="PTHR46568">
    <property type="entry name" value="ALKYLDIHYDROXYACETONEPHOSPHATE SYNTHASE, PEROXISOMAL"/>
    <property type="match status" value="1"/>
</dbReference>
<evidence type="ECO:0000313" key="5">
    <source>
        <dbReference type="EMBL" id="KAJ1929821.1"/>
    </source>
</evidence>
<dbReference type="GO" id="GO:0008610">
    <property type="term" value="P:lipid biosynthetic process"/>
    <property type="evidence" value="ECO:0007669"/>
    <property type="project" value="InterPro"/>
</dbReference>
<dbReference type="InterPro" id="IPR025650">
    <property type="entry name" value="Alkyl-DHAP_Synthase"/>
</dbReference>
<comment type="subunit">
    <text evidence="3">Homodimer.</text>
</comment>
<comment type="catalytic activity">
    <reaction evidence="3">
        <text>a long chain fatty alcohol + a 1-acylglycerone 3-phosphate = a 1-O-alkylglycerone 3-phosphate + a long-chain fatty acid + H(+)</text>
        <dbReference type="Rhea" id="RHEA:36171"/>
        <dbReference type="ChEBI" id="CHEBI:15378"/>
        <dbReference type="ChEBI" id="CHEBI:17135"/>
        <dbReference type="ChEBI" id="CHEBI:57534"/>
        <dbReference type="ChEBI" id="CHEBI:57560"/>
        <dbReference type="ChEBI" id="CHEBI:73315"/>
        <dbReference type="EC" id="2.5.1.26"/>
    </reaction>
</comment>
<dbReference type="PANTHER" id="PTHR46568:SF1">
    <property type="entry name" value="ALKYLDIHYDROXYACETONEPHOSPHATE SYNTHASE, PEROXISOMAL"/>
    <property type="match status" value="1"/>
</dbReference>
<comment type="function">
    <text evidence="3">Catalyzes the exchange of an acyl for a long-chain alkyl group and the formation of the ether bond in the biosynthesis of ether phospholipids.</text>
</comment>
<feature type="region of interest" description="Disordered" evidence="4">
    <location>
        <begin position="405"/>
        <end position="424"/>
    </location>
</feature>
<protein>
    <recommendedName>
        <fullName evidence="3">Alkylglycerone-phosphate synthase</fullName>
        <shortName evidence="3">Alkyl-DHAP synthase</shortName>
        <ecNumber evidence="3">2.5.1.26</ecNumber>
    </recommendedName>
</protein>
<keyword evidence="3" id="KW-0443">Lipid metabolism</keyword>
<gene>
    <name evidence="5" type="ORF">IWQ60_000850</name>
</gene>
<name>A0A9W8DX65_9FUNG</name>
<comment type="similarity">
    <text evidence="1 3">Belongs to the FAD-binding oxidoreductase/transferase type 4 family.</text>
</comment>
<organism evidence="5 6">
    <name type="scientific">Tieghemiomyces parasiticus</name>
    <dbReference type="NCBI Taxonomy" id="78921"/>
    <lineage>
        <taxon>Eukaryota</taxon>
        <taxon>Fungi</taxon>
        <taxon>Fungi incertae sedis</taxon>
        <taxon>Zoopagomycota</taxon>
        <taxon>Kickxellomycotina</taxon>
        <taxon>Dimargaritomycetes</taxon>
        <taxon>Dimargaritales</taxon>
        <taxon>Dimargaritaceae</taxon>
        <taxon>Tieghemiomyces</taxon>
    </lineage>
</organism>
<keyword evidence="3" id="KW-0285">Flavoprotein</keyword>
<feature type="region of interest" description="Disordered" evidence="4">
    <location>
        <begin position="279"/>
        <end position="333"/>
    </location>
</feature>
<sequence>MTPCVQCFDDQRLPGTVGGLLASPTFDRYLASREPLRQALHSFTTVTAKGTMTHRADQDLSAVFIGSRGTLGIIVAACFHATPLPASTANLTVLLPSWAAGIRCAHQLIQQDLPALQRVRVHEFPQSRLGSPGAANTWLRRACRHAETFYLAKRHGFTPERAAILRVHLASSFEPVLKFVQSEVINAVKPFYGYVASEELGERVDAWHEDTVPCSVPWSDVLSTCAHIQDTVETQLQGLERRPFVSFELTAGRGDGSTAALSSTFGWSMANLIERAMDEDRGEAEPATDGANEDRAAQVNQDPNVEKVESRVEPIVSPSTTLTPRLQPLAPGSDPPPATFLPEAHLTLWRSVCRAISEASTRVLPAEGMIKTPADCPDPPLATIAKVCPWKSILDPAGVFGRLEDNAGADPADRHPPNLLSSHL</sequence>
<accession>A0A9W8DX65</accession>
<evidence type="ECO:0000313" key="6">
    <source>
        <dbReference type="Proteomes" id="UP001150569"/>
    </source>
</evidence>
<dbReference type="SUPFAM" id="SSF56176">
    <property type="entry name" value="FAD-binding/transporter-associated domain-like"/>
    <property type="match status" value="1"/>
</dbReference>
<reference evidence="5" key="1">
    <citation type="submission" date="2022-07" db="EMBL/GenBank/DDBJ databases">
        <title>Phylogenomic reconstructions and comparative analyses of Kickxellomycotina fungi.</title>
        <authorList>
            <person name="Reynolds N.K."/>
            <person name="Stajich J.E."/>
            <person name="Barry K."/>
            <person name="Grigoriev I.V."/>
            <person name="Crous P."/>
            <person name="Smith M.E."/>
        </authorList>
    </citation>
    <scope>NUCLEOTIDE SEQUENCE</scope>
    <source>
        <strain evidence="5">RSA 861</strain>
    </source>
</reference>
<dbReference type="Gene3D" id="3.40.462.40">
    <property type="entry name" value="FAD-linked oxidase, cap domain/gating helix"/>
    <property type="match status" value="1"/>
</dbReference>